<feature type="region of interest" description="Disordered" evidence="1">
    <location>
        <begin position="232"/>
        <end position="294"/>
    </location>
</feature>
<feature type="compositionally biased region" description="Acidic residues" evidence="1">
    <location>
        <begin position="355"/>
        <end position="377"/>
    </location>
</feature>
<feature type="compositionally biased region" description="Acidic residues" evidence="1">
    <location>
        <begin position="107"/>
        <end position="120"/>
    </location>
</feature>
<feature type="region of interest" description="Disordered" evidence="1">
    <location>
        <begin position="1"/>
        <end position="125"/>
    </location>
</feature>
<evidence type="ECO:0000313" key="3">
    <source>
        <dbReference type="Proteomes" id="UP000800235"/>
    </source>
</evidence>
<comment type="caution">
    <text evidence="2">The sequence shown here is derived from an EMBL/GenBank/DDBJ whole genome shotgun (WGS) entry which is preliminary data.</text>
</comment>
<feature type="compositionally biased region" description="Low complexity" evidence="1">
    <location>
        <begin position="25"/>
        <end position="38"/>
    </location>
</feature>
<feature type="compositionally biased region" description="Basic and acidic residues" evidence="1">
    <location>
        <begin position="527"/>
        <end position="539"/>
    </location>
</feature>
<evidence type="ECO:0000256" key="1">
    <source>
        <dbReference type="SAM" id="MobiDB-lite"/>
    </source>
</evidence>
<feature type="compositionally biased region" description="Acidic residues" evidence="1">
    <location>
        <begin position="266"/>
        <end position="277"/>
    </location>
</feature>
<accession>A0A9P4NNP8</accession>
<gene>
    <name evidence="2" type="ORF">EJ08DRAFT_699213</name>
</gene>
<feature type="compositionally biased region" description="Polar residues" evidence="1">
    <location>
        <begin position="486"/>
        <end position="520"/>
    </location>
</feature>
<sequence>MPSSPVYEYHLISGNASEDGDDISESSTASCSSSGSTSEEGEHLAKYSTPPSSWSGDASERSVDTSDKGTPIEATTSDILAGRPDFIGSPPVPVCWWYSTSENTSEGGDDSSEQGGDDSDNGTPIEVAESGTLVEASPVNIDILTPNRFRLDPFPWQESWRNEFSHLNIRRGRDPITDQYSGGGVQIEDASTVITADDIWTDFVTFGFSAGFTISRAEGNGGVAMDAAENEGNRSVDCNNEDTIGEGRTSKVSSDKKFERDRSYDDGSEDSDSENDDKVESAQSGVRPVTSGADIGVEDKLDDIANGGLFTDFTVFSDVPYYWEAAMDVAEDEGHHSEDPNNEDTNDEGRNNEDSSGEVYEDSSYEDNEDSSVENFEDDHSHTEGCGNNDSGYDDEVESLQTGVRPVIPDSNRRRITSWEEEEQHGQKRTPTASPQQVEVFHDRPFPPTPPNSARKRSATMVELPQSPVGELKPQLVSQRPRIPQFQRTRQPRRATTGQVNSDVELSPITDPSNSPNIHSAQMYDCNNRRSPLENWDHH</sequence>
<dbReference type="EMBL" id="MU007055">
    <property type="protein sequence ID" value="KAF2428351.1"/>
    <property type="molecule type" value="Genomic_DNA"/>
</dbReference>
<feature type="compositionally biased region" description="Basic and acidic residues" evidence="1">
    <location>
        <begin position="58"/>
        <end position="67"/>
    </location>
</feature>
<dbReference type="AlphaFoldDB" id="A0A9P4NNP8"/>
<protein>
    <submittedName>
        <fullName evidence="2">Uncharacterized protein</fullName>
    </submittedName>
</protein>
<feature type="compositionally biased region" description="Basic and acidic residues" evidence="1">
    <location>
        <begin position="253"/>
        <end position="265"/>
    </location>
</feature>
<organism evidence="2 3">
    <name type="scientific">Tothia fuscella</name>
    <dbReference type="NCBI Taxonomy" id="1048955"/>
    <lineage>
        <taxon>Eukaryota</taxon>
        <taxon>Fungi</taxon>
        <taxon>Dikarya</taxon>
        <taxon>Ascomycota</taxon>
        <taxon>Pezizomycotina</taxon>
        <taxon>Dothideomycetes</taxon>
        <taxon>Pleosporomycetidae</taxon>
        <taxon>Venturiales</taxon>
        <taxon>Cylindrosympodiaceae</taxon>
        <taxon>Tothia</taxon>
    </lineage>
</organism>
<name>A0A9P4NNP8_9PEZI</name>
<feature type="region of interest" description="Disordered" evidence="1">
    <location>
        <begin position="330"/>
        <end position="539"/>
    </location>
</feature>
<dbReference type="Proteomes" id="UP000800235">
    <property type="component" value="Unassembled WGS sequence"/>
</dbReference>
<proteinExistence type="predicted"/>
<keyword evidence="3" id="KW-1185">Reference proteome</keyword>
<evidence type="ECO:0000313" key="2">
    <source>
        <dbReference type="EMBL" id="KAF2428351.1"/>
    </source>
</evidence>
<reference evidence="2" key="1">
    <citation type="journal article" date="2020" name="Stud. Mycol.">
        <title>101 Dothideomycetes genomes: a test case for predicting lifestyles and emergence of pathogens.</title>
        <authorList>
            <person name="Haridas S."/>
            <person name="Albert R."/>
            <person name="Binder M."/>
            <person name="Bloem J."/>
            <person name="Labutti K."/>
            <person name="Salamov A."/>
            <person name="Andreopoulos B."/>
            <person name="Baker S."/>
            <person name="Barry K."/>
            <person name="Bills G."/>
            <person name="Bluhm B."/>
            <person name="Cannon C."/>
            <person name="Castanera R."/>
            <person name="Culley D."/>
            <person name="Daum C."/>
            <person name="Ezra D."/>
            <person name="Gonzalez J."/>
            <person name="Henrissat B."/>
            <person name="Kuo A."/>
            <person name="Liang C."/>
            <person name="Lipzen A."/>
            <person name="Lutzoni F."/>
            <person name="Magnuson J."/>
            <person name="Mondo S."/>
            <person name="Nolan M."/>
            <person name="Ohm R."/>
            <person name="Pangilinan J."/>
            <person name="Park H.-J."/>
            <person name="Ramirez L."/>
            <person name="Alfaro M."/>
            <person name="Sun H."/>
            <person name="Tritt A."/>
            <person name="Yoshinaga Y."/>
            <person name="Zwiers L.-H."/>
            <person name="Turgeon B."/>
            <person name="Goodwin S."/>
            <person name="Spatafora J."/>
            <person name="Crous P."/>
            <person name="Grigoriev I."/>
        </authorList>
    </citation>
    <scope>NUCLEOTIDE SEQUENCE</scope>
    <source>
        <strain evidence="2">CBS 130266</strain>
    </source>
</reference>